<evidence type="ECO:0000313" key="1">
    <source>
        <dbReference type="EMBL" id="GAA4053154.1"/>
    </source>
</evidence>
<organism evidence="1 2">
    <name type="scientific">Flavobacterium chungnamense</name>
    <dbReference type="NCBI Taxonomy" id="706182"/>
    <lineage>
        <taxon>Bacteria</taxon>
        <taxon>Pseudomonadati</taxon>
        <taxon>Bacteroidota</taxon>
        <taxon>Flavobacteriia</taxon>
        <taxon>Flavobacteriales</taxon>
        <taxon>Flavobacteriaceae</taxon>
        <taxon>Flavobacterium</taxon>
    </lineage>
</organism>
<proteinExistence type="predicted"/>
<accession>A0ABP7UUB1</accession>
<reference evidence="2" key="1">
    <citation type="journal article" date="2019" name="Int. J. Syst. Evol. Microbiol.">
        <title>The Global Catalogue of Microorganisms (GCM) 10K type strain sequencing project: providing services to taxonomists for standard genome sequencing and annotation.</title>
        <authorList>
            <consortium name="The Broad Institute Genomics Platform"/>
            <consortium name="The Broad Institute Genome Sequencing Center for Infectious Disease"/>
            <person name="Wu L."/>
            <person name="Ma J."/>
        </authorList>
    </citation>
    <scope>NUCLEOTIDE SEQUENCE [LARGE SCALE GENOMIC DNA]</scope>
    <source>
        <strain evidence="2">JCM 17068</strain>
    </source>
</reference>
<gene>
    <name evidence="1" type="ORF">GCM10022388_19350</name>
</gene>
<comment type="caution">
    <text evidence="1">The sequence shown here is derived from an EMBL/GenBank/DDBJ whole genome shotgun (WGS) entry which is preliminary data.</text>
</comment>
<name>A0ABP7UUB1_9FLAO</name>
<dbReference type="RefSeq" id="WP_345094028.1">
    <property type="nucleotide sequence ID" value="NZ_BAABCS010000018.1"/>
</dbReference>
<sequence length="413" mass="49094">MARIATKPKPEHLQFLRKEICKKHGNSILDTIDCDWVSNKMDNNVSSDTLRRLFNIVKNNTTLSINSLNYCAEFCGHSDWGKFIEYYNQVAIDEFKILLLKSLEGDFDTSLLIKKIESLEVNKEVYDLFIQIILIKALQKDENFFKNFFEFETLFVDIENNRYSIYFILHLLTTLCIKNEWLQKIACNYYFNLDNTYAFETDFFVEWVVTPQFEFYRVLLNQYYEVKKDNLESYAFYHLILANYYAEIKDWVSFKIHYKAIKKIDYSKINNNILLMRIKGITLINAKQYKPELVPQLCNEISAINFKSLYEDVSDRVTSIFIISLFLHKCNEHKIIIDLAIKHVPLNDLLFTQWGEQNWNHYKIVYTYSLLKTNEIEKATELFKSISSTNYDLNFSPVTDTIYKKLQKELVTI</sequence>
<keyword evidence="2" id="KW-1185">Reference proteome</keyword>
<dbReference type="Proteomes" id="UP001500426">
    <property type="component" value="Unassembled WGS sequence"/>
</dbReference>
<protein>
    <submittedName>
        <fullName evidence="1">Uncharacterized protein</fullName>
    </submittedName>
</protein>
<evidence type="ECO:0000313" key="2">
    <source>
        <dbReference type="Proteomes" id="UP001500426"/>
    </source>
</evidence>
<dbReference type="EMBL" id="BAABCS010000018">
    <property type="protein sequence ID" value="GAA4053154.1"/>
    <property type="molecule type" value="Genomic_DNA"/>
</dbReference>